<evidence type="ECO:0000256" key="4">
    <source>
        <dbReference type="ARBA" id="ARBA00044936"/>
    </source>
</evidence>
<evidence type="ECO:0000256" key="5">
    <source>
        <dbReference type="HAMAP-Rule" id="MF_01197"/>
    </source>
</evidence>
<feature type="compositionally biased region" description="Polar residues" evidence="6">
    <location>
        <begin position="68"/>
        <end position="80"/>
    </location>
</feature>
<dbReference type="Proteomes" id="UP000017131">
    <property type="component" value="Unassembled WGS sequence"/>
</dbReference>
<keyword evidence="3 5" id="KW-0131">Cell cycle</keyword>
<reference evidence="7 8" key="1">
    <citation type="journal article" date="2013" name="Genome Announc.">
        <title>Draft Genome Sequence of Staphylococcus simulans UMC-CNS-990, Isolated from a Case of Chronic Bovine Mastitis.</title>
        <authorList>
            <person name="Calcutt M.J."/>
            <person name="Foecking M.F."/>
            <person name="Hsieh H.Y."/>
            <person name="Perry J."/>
            <person name="Stewart G.C."/>
            <person name="Middleton J.R."/>
        </authorList>
    </citation>
    <scope>NUCLEOTIDE SEQUENCE [LARGE SCALE GENOMIC DNA]</scope>
    <source>
        <strain evidence="7 8">UMC-CNS-990</strain>
    </source>
</reference>
<comment type="subunit">
    <text evidence="5">Homodimer. Interacts with FtsZ.</text>
</comment>
<comment type="similarity">
    <text evidence="5">Belongs to the SepF family.</text>
</comment>
<dbReference type="EMBL" id="AXDY01000006">
    <property type="protein sequence ID" value="ERS93311.1"/>
    <property type="molecule type" value="Genomic_DNA"/>
</dbReference>
<dbReference type="RefSeq" id="WP_002480599.1">
    <property type="nucleotide sequence ID" value="NZ_AXDY01000006.1"/>
</dbReference>
<name>A0ABN0PCB2_STASI</name>
<evidence type="ECO:0000256" key="1">
    <source>
        <dbReference type="ARBA" id="ARBA00022618"/>
    </source>
</evidence>
<evidence type="ECO:0000313" key="7">
    <source>
        <dbReference type="EMBL" id="ERS93311.1"/>
    </source>
</evidence>
<dbReference type="HAMAP" id="MF_01197">
    <property type="entry name" value="SepF"/>
    <property type="match status" value="1"/>
</dbReference>
<protein>
    <recommendedName>
        <fullName evidence="5">Cell division protein SepF</fullName>
    </recommendedName>
</protein>
<accession>A0ABN0PCB2</accession>
<proteinExistence type="inferred from homology"/>
<organism evidence="7 8">
    <name type="scientific">Staphylococcus simulans UMC-CNS-990</name>
    <dbReference type="NCBI Taxonomy" id="1405498"/>
    <lineage>
        <taxon>Bacteria</taxon>
        <taxon>Bacillati</taxon>
        <taxon>Bacillota</taxon>
        <taxon>Bacilli</taxon>
        <taxon>Bacillales</taxon>
        <taxon>Staphylococcaceae</taxon>
        <taxon>Staphylococcus</taxon>
    </lineage>
</organism>
<keyword evidence="8" id="KW-1185">Reference proteome</keyword>
<evidence type="ECO:0000256" key="3">
    <source>
        <dbReference type="ARBA" id="ARBA00023306"/>
    </source>
</evidence>
<evidence type="ECO:0000256" key="2">
    <source>
        <dbReference type="ARBA" id="ARBA00023210"/>
    </source>
</evidence>
<gene>
    <name evidence="5" type="primary">sepF</name>
    <name evidence="7" type="ORF">SSIM_08480</name>
</gene>
<dbReference type="PANTHER" id="PTHR35798:SF1">
    <property type="entry name" value="CELL DIVISION PROTEIN SEPF"/>
    <property type="match status" value="1"/>
</dbReference>
<dbReference type="InterPro" id="IPR023052">
    <property type="entry name" value="Cell_div_SepF"/>
</dbReference>
<feature type="region of interest" description="Disordered" evidence="6">
    <location>
        <begin position="17"/>
        <end position="98"/>
    </location>
</feature>
<comment type="subcellular location">
    <subcellularLocation>
        <location evidence="5">Cytoplasm</location>
    </subcellularLocation>
    <text evidence="5">Localizes to the division site, in a FtsZ-dependent manner.</text>
</comment>
<comment type="caution">
    <text evidence="7">The sequence shown here is derived from an EMBL/GenBank/DDBJ whole genome shotgun (WGS) entry which is preliminary data.</text>
</comment>
<dbReference type="Gene3D" id="3.30.110.150">
    <property type="entry name" value="SepF-like protein"/>
    <property type="match status" value="1"/>
</dbReference>
<dbReference type="InterPro" id="IPR038594">
    <property type="entry name" value="SepF-like_sf"/>
</dbReference>
<feature type="compositionally biased region" description="Polar residues" evidence="6">
    <location>
        <begin position="88"/>
        <end position="98"/>
    </location>
</feature>
<comment type="function">
    <text evidence="4 5">Cell division protein that is part of the divisome complex and is recruited early to the Z-ring. Probably stimulates Z-ring formation, perhaps through the cross-linking of FtsZ protofilaments. Its function overlaps with FtsA.</text>
</comment>
<sequence length="200" mass="22758">MALKDLFNNFFVIEEEEEVADRQQPTKNTAQAEPEPQTQATTTAQQTQSTNNNNYYNERQRAIKTVPKRQTQSNRLQTSSNERKYQMANHTNNDPSRNVVNMNAGNLHESSKMCLFEPRVFSDTQDIADELKNRRATLVNLQRIDNVSAKRIIDFLSGTVYAIGGDIQRVGNDIFLCTPDNVEVAGSITEDIDTSEFDYE</sequence>
<evidence type="ECO:0000313" key="8">
    <source>
        <dbReference type="Proteomes" id="UP000017131"/>
    </source>
</evidence>
<keyword evidence="1 5" id="KW-0132">Cell division</keyword>
<dbReference type="Pfam" id="PF04472">
    <property type="entry name" value="SepF"/>
    <property type="match status" value="1"/>
</dbReference>
<dbReference type="GeneID" id="77331923"/>
<evidence type="ECO:0000256" key="6">
    <source>
        <dbReference type="SAM" id="MobiDB-lite"/>
    </source>
</evidence>
<feature type="compositionally biased region" description="Low complexity" evidence="6">
    <location>
        <begin position="29"/>
        <end position="48"/>
    </location>
</feature>
<dbReference type="PANTHER" id="PTHR35798">
    <property type="entry name" value="CELL DIVISION PROTEIN SEPF"/>
    <property type="match status" value="1"/>
</dbReference>
<keyword evidence="5" id="KW-0963">Cytoplasm</keyword>
<dbReference type="InterPro" id="IPR007561">
    <property type="entry name" value="Cell_div_SepF/SepF-rel"/>
</dbReference>
<keyword evidence="2 5" id="KW-0717">Septation</keyword>